<keyword evidence="6" id="KW-0560">Oxidoreductase</keyword>
<dbReference type="GO" id="GO:0004497">
    <property type="term" value="F:monooxygenase activity"/>
    <property type="evidence" value="ECO:0007669"/>
    <property type="project" value="UniProtKB-KW"/>
</dbReference>
<evidence type="ECO:0000313" key="9">
    <source>
        <dbReference type="Proteomes" id="UP000803884"/>
    </source>
</evidence>
<dbReference type="Pfam" id="PF00067">
    <property type="entry name" value="p450"/>
    <property type="match status" value="1"/>
</dbReference>
<dbReference type="InterPro" id="IPR001128">
    <property type="entry name" value="Cyt_P450"/>
</dbReference>
<feature type="region of interest" description="Disordered" evidence="7">
    <location>
        <begin position="459"/>
        <end position="481"/>
    </location>
</feature>
<dbReference type="SUPFAM" id="SSF48264">
    <property type="entry name" value="Cytochrome P450"/>
    <property type="match status" value="1"/>
</dbReference>
<proteinExistence type="inferred from homology"/>
<dbReference type="PRINTS" id="PR00463">
    <property type="entry name" value="EP450I"/>
</dbReference>
<reference evidence="8 9" key="1">
    <citation type="journal article" date="2020" name="Microbiol. Resour. Announc.">
        <title>Draft Genome Sequence of a Cladosporium Species Isolated from the Mesophotic Ascidian Didemnum maculosum.</title>
        <authorList>
            <person name="Gioti A."/>
            <person name="Siaperas R."/>
            <person name="Nikolaivits E."/>
            <person name="Le Goff G."/>
            <person name="Ouazzani J."/>
            <person name="Kotoulas G."/>
            <person name="Topakas E."/>
        </authorList>
    </citation>
    <scope>NUCLEOTIDE SEQUENCE [LARGE SCALE GENOMIC DNA]</scope>
    <source>
        <strain evidence="8 9">TM138-S3</strain>
    </source>
</reference>
<dbReference type="InterPro" id="IPR002401">
    <property type="entry name" value="Cyt_P450_E_grp-I"/>
</dbReference>
<gene>
    <name evidence="8" type="ORF">WHR41_05663</name>
</gene>
<evidence type="ECO:0008006" key="10">
    <source>
        <dbReference type="Google" id="ProtNLM"/>
    </source>
</evidence>
<keyword evidence="6" id="KW-0503">Monooxygenase</keyword>
<comment type="cofactor">
    <cofactor evidence="1 5">
        <name>heme</name>
        <dbReference type="ChEBI" id="CHEBI:30413"/>
    </cofactor>
</comment>
<accession>A0AB34KPQ1</accession>
<evidence type="ECO:0000256" key="5">
    <source>
        <dbReference type="PIRSR" id="PIRSR602401-1"/>
    </source>
</evidence>
<dbReference type="AlphaFoldDB" id="A0AB34KPQ1"/>
<evidence type="ECO:0000313" key="8">
    <source>
        <dbReference type="EMBL" id="KAL1585530.1"/>
    </source>
</evidence>
<dbReference type="EMBL" id="JAAQHG020000019">
    <property type="protein sequence ID" value="KAL1585530.1"/>
    <property type="molecule type" value="Genomic_DNA"/>
</dbReference>
<evidence type="ECO:0000256" key="6">
    <source>
        <dbReference type="RuleBase" id="RU000461"/>
    </source>
</evidence>
<evidence type="ECO:0000256" key="1">
    <source>
        <dbReference type="ARBA" id="ARBA00001971"/>
    </source>
</evidence>
<organism evidence="8 9">
    <name type="scientific">Cladosporium halotolerans</name>
    <dbReference type="NCBI Taxonomy" id="1052096"/>
    <lineage>
        <taxon>Eukaryota</taxon>
        <taxon>Fungi</taxon>
        <taxon>Dikarya</taxon>
        <taxon>Ascomycota</taxon>
        <taxon>Pezizomycotina</taxon>
        <taxon>Dothideomycetes</taxon>
        <taxon>Dothideomycetidae</taxon>
        <taxon>Cladosporiales</taxon>
        <taxon>Cladosporiaceae</taxon>
        <taxon>Cladosporium</taxon>
    </lineage>
</organism>
<dbReference type="PRINTS" id="PR00385">
    <property type="entry name" value="P450"/>
</dbReference>
<dbReference type="Gene3D" id="1.10.630.10">
    <property type="entry name" value="Cytochrome P450"/>
    <property type="match status" value="1"/>
</dbReference>
<dbReference type="InterPro" id="IPR036396">
    <property type="entry name" value="Cyt_P450_sf"/>
</dbReference>
<feature type="binding site" description="axial binding residue" evidence="5">
    <location>
        <position position="510"/>
    </location>
    <ligand>
        <name>heme</name>
        <dbReference type="ChEBI" id="CHEBI:30413"/>
    </ligand>
    <ligandPart>
        <name>Fe</name>
        <dbReference type="ChEBI" id="CHEBI:18248"/>
    </ligandPart>
</feature>
<protein>
    <recommendedName>
        <fullName evidence="10">Cytochrome P450 monooxygenase</fullName>
    </recommendedName>
</protein>
<dbReference type="GeneID" id="96007106"/>
<keyword evidence="9" id="KW-1185">Reference proteome</keyword>
<keyword evidence="5 6" id="KW-0349">Heme</keyword>
<evidence type="ECO:0000256" key="7">
    <source>
        <dbReference type="SAM" id="MobiDB-lite"/>
    </source>
</evidence>
<dbReference type="PROSITE" id="PS00086">
    <property type="entry name" value="CYTOCHROME_P450"/>
    <property type="match status" value="1"/>
</dbReference>
<dbReference type="GO" id="GO:0020037">
    <property type="term" value="F:heme binding"/>
    <property type="evidence" value="ECO:0007669"/>
    <property type="project" value="InterPro"/>
</dbReference>
<dbReference type="GO" id="GO:0016705">
    <property type="term" value="F:oxidoreductase activity, acting on paired donors, with incorporation or reduction of molecular oxygen"/>
    <property type="evidence" value="ECO:0007669"/>
    <property type="project" value="InterPro"/>
</dbReference>
<comment type="similarity">
    <text evidence="2 6">Belongs to the cytochrome P450 family.</text>
</comment>
<comment type="caution">
    <text evidence="8">The sequence shown here is derived from an EMBL/GenBank/DDBJ whole genome shotgun (WGS) entry which is preliminary data.</text>
</comment>
<dbReference type="InterPro" id="IPR017972">
    <property type="entry name" value="Cyt_P450_CS"/>
</dbReference>
<dbReference type="RefSeq" id="XP_069228636.1">
    <property type="nucleotide sequence ID" value="XM_069374268.1"/>
</dbReference>
<dbReference type="PANTHER" id="PTHR24305:SF166">
    <property type="entry name" value="CYTOCHROME P450 12A4, MITOCHONDRIAL-RELATED"/>
    <property type="match status" value="1"/>
</dbReference>
<name>A0AB34KPQ1_9PEZI</name>
<evidence type="ECO:0000256" key="3">
    <source>
        <dbReference type="ARBA" id="ARBA00022723"/>
    </source>
</evidence>
<keyword evidence="4 5" id="KW-0408">Iron</keyword>
<evidence type="ECO:0000256" key="4">
    <source>
        <dbReference type="ARBA" id="ARBA00023004"/>
    </source>
</evidence>
<sequence>MPSLLLVAAGLLLLYFLQYPYNLGRNYLTARKTGLPIIIVPIDQNAFLWMVISVPLRPILKKLLSTSAYERMSLVIYGWEFHQKLQPFEEHAKPQGNSKTFFLVTCGRPEISTCDREIAYEITRRPRDFQHPELNALFVGKFGRNVLTDNGDQWAKQRKVIASVINERISKAVFNESIRQTDGLLGEVYDHADGHTSETKRIFNMMKKITIHVLSGAGMGAQVEWNSNENEKPREGYKMTYIEACKAVIDATAGPIALPTWVMNYWPGFLPGHEFMNNLGQAVKEFPIHTRHLMERERQRVKTHGGETKSNIMSQLLQASEGDPKAGKALTEEETMGNLYVFTAAGFDTTANTLSYALVLLCRYPHWQDWILEEIDDLLPSESSEPVDYTAIFPKVVRVMAVMLETLRIFTPVIHLSRETKVPQVIETSGGTYNIPTKCAVYIDNVALHLDHDVWRNLNNTSTGDREPADQPDEYSFRPTRWVNPPGSQTPLFQPPKGTYSPWSAGPRVCPGQKMAQVEFTAIFMTLFRRHRIEAVPLTINGRAESRSEVDARLDASMKDSISILTLQMQNVYDVTDDEVEDGKGLRVRLTKRR</sequence>
<dbReference type="Proteomes" id="UP000803884">
    <property type="component" value="Unassembled WGS sequence"/>
</dbReference>
<dbReference type="PANTHER" id="PTHR24305">
    <property type="entry name" value="CYTOCHROME P450"/>
    <property type="match status" value="1"/>
</dbReference>
<dbReference type="GO" id="GO:0005506">
    <property type="term" value="F:iron ion binding"/>
    <property type="evidence" value="ECO:0007669"/>
    <property type="project" value="InterPro"/>
</dbReference>
<evidence type="ECO:0000256" key="2">
    <source>
        <dbReference type="ARBA" id="ARBA00010617"/>
    </source>
</evidence>
<dbReference type="InterPro" id="IPR050121">
    <property type="entry name" value="Cytochrome_P450_monoxygenase"/>
</dbReference>
<keyword evidence="3 5" id="KW-0479">Metal-binding</keyword>